<dbReference type="OrthoDB" id="417988at2"/>
<accession>H8YVD2</accession>
<keyword evidence="2" id="KW-0812">Transmembrane</keyword>
<keyword evidence="2" id="KW-1133">Transmembrane helix</keyword>
<dbReference type="Pfam" id="PF01926">
    <property type="entry name" value="MMR_HSR1"/>
    <property type="match status" value="1"/>
</dbReference>
<dbReference type="GO" id="GO:0005525">
    <property type="term" value="F:GTP binding"/>
    <property type="evidence" value="ECO:0007669"/>
    <property type="project" value="InterPro"/>
</dbReference>
<evidence type="ECO:0000313" key="4">
    <source>
        <dbReference type="EMBL" id="EIC23872.1"/>
    </source>
</evidence>
<feature type="region of interest" description="Disordered" evidence="1">
    <location>
        <begin position="1"/>
        <end position="20"/>
    </location>
</feature>
<reference evidence="5" key="1">
    <citation type="submission" date="2011-06" db="EMBL/GenBank/DDBJ databases">
        <authorList>
            <consortium name="US DOE Joint Genome Institute (JGI-PGF)"/>
            <person name="Lucas S."/>
            <person name="Han J."/>
            <person name="Lapidus A."/>
            <person name="Cheng J.-F."/>
            <person name="Goodwin L."/>
            <person name="Pitluck S."/>
            <person name="Peters L."/>
            <person name="Land M.L."/>
            <person name="Hauser L."/>
            <person name="Vogl K."/>
            <person name="Liu Z."/>
            <person name="Overmann J."/>
            <person name="Frigaard N.-U."/>
            <person name="Bryant D.A."/>
            <person name="Woyke T.J."/>
        </authorList>
    </citation>
    <scope>NUCLEOTIDE SEQUENCE [LARGE SCALE GENOMIC DNA]</scope>
    <source>
        <strain evidence="5">970</strain>
    </source>
</reference>
<feature type="transmembrane region" description="Helical" evidence="2">
    <location>
        <begin position="335"/>
        <end position="358"/>
    </location>
</feature>
<reference evidence="4 5" key="2">
    <citation type="submission" date="2011-11" db="EMBL/GenBank/DDBJ databases">
        <authorList>
            <consortium name="US DOE Joint Genome Institute"/>
            <person name="Lucas S."/>
            <person name="Han J."/>
            <person name="Lapidus A."/>
            <person name="Cheng J.-F."/>
            <person name="Goodwin L."/>
            <person name="Pitluck S."/>
            <person name="Peters L."/>
            <person name="Ovchinnikova G."/>
            <person name="Zhang X."/>
            <person name="Detter J.C."/>
            <person name="Han C."/>
            <person name="Tapia R."/>
            <person name="Land M."/>
            <person name="Hauser L."/>
            <person name="Kyrpides N."/>
            <person name="Ivanova N."/>
            <person name="Pagani I."/>
            <person name="Vogl K."/>
            <person name="Liu Z."/>
            <person name="Overmann J."/>
            <person name="Frigaard N.-U."/>
            <person name="Bryant D."/>
            <person name="Woyke T."/>
        </authorList>
    </citation>
    <scope>NUCLEOTIDE SEQUENCE [LARGE SCALE GENOMIC DNA]</scope>
    <source>
        <strain evidence="4 5">970</strain>
    </source>
</reference>
<sequence>MNTSPFNRKSQDTDHERVSRAQAWARAEAPTIWLLGKTQAGKTSIVAEIVGKGHDEIGQGFLPMTKSARLYAFPEERPVLRFLDTRGLGDVADYDPTTDLQQASRQAQVILVVTRATDLAIEEVLATLARVRREQPDRPVLVAQSCLHQAYARHDRHPLPYPFTGEDSDFALPGLPDELRQAMQAQRKLFADLPGKLPPVFVPLDFTRPEQGVPPSDYGAQRLWDVLESVLLETVVRLRAEASTPLPERLRLKVMLPWAFAAAAANAVPAPILGGLGSASLQALMVNQIARRCGVKATLDQWGAFVTTLGPGFALGFGGRWAAQQVLKLGIGWGSALVAAWTFAITWGIGEAALYYFAERAAGREPDPKITHARYLHGIKEARTIYEKRKEPTQ</sequence>
<dbReference type="SUPFAM" id="SSF52540">
    <property type="entry name" value="P-loop containing nucleoside triphosphate hydrolases"/>
    <property type="match status" value="1"/>
</dbReference>
<dbReference type="InterPro" id="IPR006073">
    <property type="entry name" value="GTP-bd"/>
</dbReference>
<name>H8YVD2_9GAMM</name>
<dbReference type="eggNOG" id="COG3597">
    <property type="taxonomic scope" value="Bacteria"/>
</dbReference>
<feature type="compositionally biased region" description="Basic and acidic residues" evidence="1">
    <location>
        <begin position="9"/>
        <end position="19"/>
    </location>
</feature>
<organism evidence="4 5">
    <name type="scientific">Thiorhodovibrio frisius</name>
    <dbReference type="NCBI Taxonomy" id="631362"/>
    <lineage>
        <taxon>Bacteria</taxon>
        <taxon>Pseudomonadati</taxon>
        <taxon>Pseudomonadota</taxon>
        <taxon>Gammaproteobacteria</taxon>
        <taxon>Chromatiales</taxon>
        <taxon>Chromatiaceae</taxon>
        <taxon>Thiorhodovibrio</taxon>
    </lineage>
</organism>
<protein>
    <submittedName>
        <fullName evidence="4">Uncharacterized protein associated with GTPases</fullName>
    </submittedName>
</protein>
<dbReference type="Gene3D" id="3.40.50.300">
    <property type="entry name" value="P-loop containing nucleotide triphosphate hydrolases"/>
    <property type="match status" value="1"/>
</dbReference>
<evidence type="ECO:0000256" key="1">
    <source>
        <dbReference type="SAM" id="MobiDB-lite"/>
    </source>
</evidence>
<dbReference type="CDD" id="cd00882">
    <property type="entry name" value="Ras_like_GTPase"/>
    <property type="match status" value="1"/>
</dbReference>
<keyword evidence="5" id="KW-1185">Reference proteome</keyword>
<dbReference type="EMBL" id="JH603163">
    <property type="protein sequence ID" value="EIC23872.1"/>
    <property type="molecule type" value="Genomic_DNA"/>
</dbReference>
<dbReference type="InterPro" id="IPR027417">
    <property type="entry name" value="P-loop_NTPase"/>
</dbReference>
<feature type="transmembrane region" description="Helical" evidence="2">
    <location>
        <begin position="255"/>
        <end position="281"/>
    </location>
</feature>
<evidence type="ECO:0000259" key="3">
    <source>
        <dbReference type="Pfam" id="PF01926"/>
    </source>
</evidence>
<dbReference type="STRING" id="631362.Thi970DRAFT_00003"/>
<gene>
    <name evidence="4" type="ORF">Thi970DRAFT_00003</name>
</gene>
<dbReference type="AlphaFoldDB" id="H8YVD2"/>
<evidence type="ECO:0000256" key="2">
    <source>
        <dbReference type="SAM" id="Phobius"/>
    </source>
</evidence>
<feature type="transmembrane region" description="Helical" evidence="2">
    <location>
        <begin position="302"/>
        <end position="323"/>
    </location>
</feature>
<evidence type="ECO:0000313" key="5">
    <source>
        <dbReference type="Proteomes" id="UP000002964"/>
    </source>
</evidence>
<dbReference type="Proteomes" id="UP000002964">
    <property type="component" value="Unassembled WGS sequence"/>
</dbReference>
<dbReference type="RefSeq" id="WP_009146495.1">
    <property type="nucleotide sequence ID" value="NZ_CP121471.1"/>
</dbReference>
<feature type="domain" description="G" evidence="3">
    <location>
        <begin position="32"/>
        <end position="141"/>
    </location>
</feature>
<proteinExistence type="predicted"/>
<keyword evidence="2" id="KW-0472">Membrane</keyword>
<dbReference type="HOGENOM" id="CLU_057498_0_0_6"/>